<gene>
    <name evidence="13" type="ORF">COV74_02360</name>
</gene>
<protein>
    <recommendedName>
        <fullName evidence="4">glycogen phosphorylase</fullName>
        <ecNumber evidence="4">2.4.1.1</ecNumber>
    </recommendedName>
</protein>
<dbReference type="NCBIfam" id="TIGR02094">
    <property type="entry name" value="more_P_ylases"/>
    <property type="match status" value="1"/>
</dbReference>
<dbReference type="EMBL" id="PCVY01000022">
    <property type="protein sequence ID" value="PIQ87007.1"/>
    <property type="molecule type" value="Genomic_DNA"/>
</dbReference>
<dbReference type="Pfam" id="PF11897">
    <property type="entry name" value="DUF3417"/>
    <property type="match status" value="1"/>
</dbReference>
<organism evidence="13 14">
    <name type="scientific">Candidatus Abzuiibacterium crystallinum</name>
    <dbReference type="NCBI Taxonomy" id="1974748"/>
    <lineage>
        <taxon>Bacteria</taxon>
        <taxon>Pseudomonadati</taxon>
        <taxon>Candidatus Omnitrophota</taxon>
        <taxon>Candidatus Abzuiibacterium</taxon>
    </lineage>
</organism>
<evidence type="ECO:0000313" key="14">
    <source>
        <dbReference type="Proteomes" id="UP000230859"/>
    </source>
</evidence>
<dbReference type="GO" id="GO:0005975">
    <property type="term" value="P:carbohydrate metabolic process"/>
    <property type="evidence" value="ECO:0007669"/>
    <property type="project" value="InterPro"/>
</dbReference>
<evidence type="ECO:0000256" key="3">
    <source>
        <dbReference type="ARBA" id="ARBA00006047"/>
    </source>
</evidence>
<dbReference type="SUPFAM" id="SSF53756">
    <property type="entry name" value="UDP-Glycosyltransferase/glycogen phosphorylase"/>
    <property type="match status" value="1"/>
</dbReference>
<dbReference type="Proteomes" id="UP000230859">
    <property type="component" value="Unassembled WGS sequence"/>
</dbReference>
<evidence type="ECO:0000256" key="1">
    <source>
        <dbReference type="ARBA" id="ARBA00001275"/>
    </source>
</evidence>
<keyword evidence="5" id="KW-0021">Allosteric enzyme</keyword>
<dbReference type="GO" id="GO:0008184">
    <property type="term" value="F:glycogen phosphorylase activity"/>
    <property type="evidence" value="ECO:0007669"/>
    <property type="project" value="InterPro"/>
</dbReference>
<dbReference type="PANTHER" id="PTHR42655:SF1">
    <property type="entry name" value="GLYCOGEN PHOSPHORYLASE"/>
    <property type="match status" value="1"/>
</dbReference>
<comment type="similarity">
    <text evidence="3">Belongs to the glycogen phosphorylase family.</text>
</comment>
<dbReference type="EC" id="2.4.1.1" evidence="4"/>
<dbReference type="InterPro" id="IPR035090">
    <property type="entry name" value="Pyridoxal_P_attach_site"/>
</dbReference>
<comment type="function">
    <text evidence="10">Phosphorylase is an important allosteric enzyme in carbohydrate metabolism. Enzymes from different sources differ in their regulatory mechanisms and in their natural substrates. However, all known phosphorylases share catalytic and structural properties.</text>
</comment>
<comment type="caution">
    <text evidence="13">The sequence shown here is derived from an EMBL/GenBank/DDBJ whole genome shotgun (WGS) entry which is preliminary data.</text>
</comment>
<comment type="catalytic activity">
    <reaction evidence="1">
        <text>[(1-&gt;4)-alpha-D-glucosyl](n) + phosphate = [(1-&gt;4)-alpha-D-glucosyl](n-1) + alpha-D-glucose 1-phosphate</text>
        <dbReference type="Rhea" id="RHEA:41732"/>
        <dbReference type="Rhea" id="RHEA-COMP:9584"/>
        <dbReference type="Rhea" id="RHEA-COMP:9586"/>
        <dbReference type="ChEBI" id="CHEBI:15444"/>
        <dbReference type="ChEBI" id="CHEBI:43474"/>
        <dbReference type="ChEBI" id="CHEBI:58601"/>
        <dbReference type="EC" id="2.4.1.1"/>
    </reaction>
</comment>
<accession>A0A2H0LRL3</accession>
<dbReference type="Pfam" id="PF00343">
    <property type="entry name" value="Phosphorylase"/>
    <property type="match status" value="1"/>
</dbReference>
<dbReference type="InterPro" id="IPR011834">
    <property type="entry name" value="Agluc_phsphrylas"/>
</dbReference>
<dbReference type="PIRSF" id="PIRSF000460">
    <property type="entry name" value="Pprylas_GlgP"/>
    <property type="match status" value="1"/>
</dbReference>
<evidence type="ECO:0000313" key="13">
    <source>
        <dbReference type="EMBL" id="PIQ87007.1"/>
    </source>
</evidence>
<name>A0A2H0LRL3_9BACT</name>
<evidence type="ECO:0000256" key="10">
    <source>
        <dbReference type="ARBA" id="ARBA00025174"/>
    </source>
</evidence>
<keyword evidence="9" id="KW-0119">Carbohydrate metabolism</keyword>
<dbReference type="InterPro" id="IPR052182">
    <property type="entry name" value="Glycogen/Maltodextrin_Phosph"/>
</dbReference>
<dbReference type="GO" id="GO:0030170">
    <property type="term" value="F:pyridoxal phosphate binding"/>
    <property type="evidence" value="ECO:0007669"/>
    <property type="project" value="InterPro"/>
</dbReference>
<dbReference type="Gene3D" id="3.40.50.2000">
    <property type="entry name" value="Glycogen Phosphorylase B"/>
    <property type="match status" value="2"/>
</dbReference>
<evidence type="ECO:0000256" key="2">
    <source>
        <dbReference type="ARBA" id="ARBA00001933"/>
    </source>
</evidence>
<feature type="modified residue" description="N6-(pyridoxal phosphate)lysine" evidence="11">
    <location>
        <position position="613"/>
    </location>
</feature>
<keyword evidence="6" id="KW-0328">Glycosyltransferase</keyword>
<feature type="domain" description="DUF3417" evidence="12">
    <location>
        <begin position="5"/>
        <end position="110"/>
    </location>
</feature>
<evidence type="ECO:0000256" key="5">
    <source>
        <dbReference type="ARBA" id="ARBA00022533"/>
    </source>
</evidence>
<evidence type="ECO:0000256" key="4">
    <source>
        <dbReference type="ARBA" id="ARBA00012591"/>
    </source>
</evidence>
<sequence length="726" mass="83776">MDAFLKSVASNFWYEWQPEAKNLFYYFSPQLWTLTNRNPFRFLALRGENRLIYEKRFAELMTDPKYQARFQQVKKDFQAYMNPEETWISRHRPEAAGKTVAYFSMEYGIETLKIYSGGLGILSGDHVRGASDLGLKFAAVGLFYLQGYFEQEVTTDGEMRVTYDSIVPSRGNVREYIPLEPVKKPGTRDDLILHIQMDGRQVAVKVWRAQVGRADLLLLDTNVKENHVHDRHITRRLYASEKQHTDERKRRIEQEMILGIGGAMALHQAGYEPHVYHLNEGHVAFAALEIIRHKMKTGNLHFKEAVEHASKIIGFTTHTPVAAGNERFDEELTRQYLGPYLKEFASADDEAFIFNCARNETNQFDMTKLSLLLAGAYRNGVSQLHGEVCRKMWHYAWGQTYRNHPEKVPIGAITNGVHVPYWQAPEMRLLIDEVGGLEKANDIPHSKLWEVHAYRKNKLIIKVRERYAYHLLRGGKNPEEVPKKVEQILDPDAFIIAYARRFAGYKRSTFLLDHEERLFTLLENTYKKYQKPVNIIFAGKPHPNNQPGRDQITHIYEVSKRLDQRAAERKFNAQILFIEAYDIDLARRLVSGVDVWLNNPIRPMEASGTSGMKAAMNGVLNLSIPDGWCVEGIQSGENGWLFGKGNEESAAEDQEELFHLLEHKIIPLYFERPNKLWNYSPGWAVMMKKAVSTITSQFSIERMLIEYVDRMYSPAIKASLQTPVTH</sequence>
<keyword evidence="8 11" id="KW-0663">Pyridoxal phosphate</keyword>
<dbReference type="InterPro" id="IPR000811">
    <property type="entry name" value="Glyco_trans_35"/>
</dbReference>
<evidence type="ECO:0000256" key="6">
    <source>
        <dbReference type="ARBA" id="ARBA00022676"/>
    </source>
</evidence>
<proteinExistence type="inferred from homology"/>
<dbReference type="AlphaFoldDB" id="A0A2H0LRL3"/>
<reference evidence="13 14" key="1">
    <citation type="submission" date="2017-09" db="EMBL/GenBank/DDBJ databases">
        <title>Depth-based differentiation of microbial function through sediment-hosted aquifers and enrichment of novel symbionts in the deep terrestrial subsurface.</title>
        <authorList>
            <person name="Probst A.J."/>
            <person name="Ladd B."/>
            <person name="Jarett J.K."/>
            <person name="Geller-Mcgrath D.E."/>
            <person name="Sieber C.M."/>
            <person name="Emerson J.B."/>
            <person name="Anantharaman K."/>
            <person name="Thomas B.C."/>
            <person name="Malmstrom R."/>
            <person name="Stieglmeier M."/>
            <person name="Klingl A."/>
            <person name="Woyke T."/>
            <person name="Ryan C.M."/>
            <person name="Banfield J.F."/>
        </authorList>
    </citation>
    <scope>NUCLEOTIDE SEQUENCE [LARGE SCALE GENOMIC DNA]</scope>
    <source>
        <strain evidence="13">CG11_big_fil_rev_8_21_14_0_20_45_26</strain>
    </source>
</reference>
<evidence type="ECO:0000259" key="12">
    <source>
        <dbReference type="Pfam" id="PF11897"/>
    </source>
</evidence>
<keyword evidence="7" id="KW-0808">Transferase</keyword>
<evidence type="ECO:0000256" key="8">
    <source>
        <dbReference type="ARBA" id="ARBA00022898"/>
    </source>
</evidence>
<evidence type="ECO:0000256" key="9">
    <source>
        <dbReference type="ARBA" id="ARBA00023277"/>
    </source>
</evidence>
<evidence type="ECO:0000256" key="7">
    <source>
        <dbReference type="ARBA" id="ARBA00022679"/>
    </source>
</evidence>
<evidence type="ECO:0000256" key="11">
    <source>
        <dbReference type="PIRSR" id="PIRSR000460-1"/>
    </source>
</evidence>
<dbReference type="PROSITE" id="PS00102">
    <property type="entry name" value="PHOSPHORYLASE"/>
    <property type="match status" value="1"/>
</dbReference>
<comment type="cofactor">
    <cofactor evidence="2">
        <name>pyridoxal 5'-phosphate</name>
        <dbReference type="ChEBI" id="CHEBI:597326"/>
    </cofactor>
</comment>
<dbReference type="InterPro" id="IPR024517">
    <property type="entry name" value="Glycogen_phosphorylase_DUF3417"/>
</dbReference>
<dbReference type="PANTHER" id="PTHR42655">
    <property type="entry name" value="GLYCOGEN PHOSPHORYLASE"/>
    <property type="match status" value="1"/>
</dbReference>